<dbReference type="PRINTS" id="PR00081">
    <property type="entry name" value="GDHRDH"/>
</dbReference>
<evidence type="ECO:0000256" key="1">
    <source>
        <dbReference type="ARBA" id="ARBA00023002"/>
    </source>
</evidence>
<reference evidence="3 4" key="1">
    <citation type="submission" date="2019-06" db="EMBL/GenBank/DDBJ databases">
        <title>Draft genome of Aliikangiella marina GYP-15.</title>
        <authorList>
            <person name="Wang G."/>
        </authorList>
    </citation>
    <scope>NUCLEOTIDE SEQUENCE [LARGE SCALE GENOMIC DNA]</scope>
    <source>
        <strain evidence="3 4">GYP-15</strain>
    </source>
</reference>
<protein>
    <submittedName>
        <fullName evidence="3">SDR family NAD(P)-dependent oxidoreductase</fullName>
    </submittedName>
</protein>
<dbReference type="InterPro" id="IPR036291">
    <property type="entry name" value="NAD(P)-bd_dom_sf"/>
</dbReference>
<organism evidence="3 4">
    <name type="scientific">Aliikangiella marina</name>
    <dbReference type="NCBI Taxonomy" id="1712262"/>
    <lineage>
        <taxon>Bacteria</taxon>
        <taxon>Pseudomonadati</taxon>
        <taxon>Pseudomonadota</taxon>
        <taxon>Gammaproteobacteria</taxon>
        <taxon>Oceanospirillales</taxon>
        <taxon>Pleioneaceae</taxon>
        <taxon>Aliikangiella</taxon>
    </lineage>
</organism>
<evidence type="ECO:0000313" key="3">
    <source>
        <dbReference type="EMBL" id="TQV75633.1"/>
    </source>
</evidence>
<evidence type="ECO:0000313" key="4">
    <source>
        <dbReference type="Proteomes" id="UP000317839"/>
    </source>
</evidence>
<proteinExistence type="inferred from homology"/>
<dbReference type="GO" id="GO:0016491">
    <property type="term" value="F:oxidoreductase activity"/>
    <property type="evidence" value="ECO:0007669"/>
    <property type="project" value="UniProtKB-KW"/>
</dbReference>
<accession>A0A545TEJ0</accession>
<sequence length="267" mass="29132">MPKNILITGATDGIGLLTAKKLLELGHHVLLHGRSQQKLERVHQTLSRIDAGNVTMVQADLSNLSEVAGLAEAILRKQLSLDVLINNAGVFKTSHPTTQYNIDVRFLVNTIAPYYLTKLLMPLLSADSRVINVSSAAQAPLDFERLFHHKHFSDAFDAYAQSKLAVVMWTRYLASHLSGEGPTMVAVNPGSLLASKMVKEGFGVAGKDLSIGAQILVKASLDFSFAESSGEYFDNDHGCIATPHEFALSTENCHKLINRMELFLATC</sequence>
<keyword evidence="4" id="KW-1185">Reference proteome</keyword>
<dbReference type="InterPro" id="IPR002347">
    <property type="entry name" value="SDR_fam"/>
</dbReference>
<dbReference type="PANTHER" id="PTHR43157:SF31">
    <property type="entry name" value="PHOSPHATIDYLINOSITOL-GLYCAN BIOSYNTHESIS CLASS F PROTEIN"/>
    <property type="match status" value="1"/>
</dbReference>
<dbReference type="AlphaFoldDB" id="A0A545TEJ0"/>
<evidence type="ECO:0000256" key="2">
    <source>
        <dbReference type="RuleBase" id="RU000363"/>
    </source>
</evidence>
<keyword evidence="1" id="KW-0560">Oxidoreductase</keyword>
<dbReference type="EMBL" id="VIKR01000002">
    <property type="protein sequence ID" value="TQV75633.1"/>
    <property type="molecule type" value="Genomic_DNA"/>
</dbReference>
<comment type="caution">
    <text evidence="3">The sequence shown here is derived from an EMBL/GenBank/DDBJ whole genome shotgun (WGS) entry which is preliminary data.</text>
</comment>
<gene>
    <name evidence="3" type="ORF">FLL45_09750</name>
</gene>
<dbReference type="OrthoDB" id="109589at2"/>
<dbReference type="Proteomes" id="UP000317839">
    <property type="component" value="Unassembled WGS sequence"/>
</dbReference>
<dbReference type="PANTHER" id="PTHR43157">
    <property type="entry name" value="PHOSPHATIDYLINOSITOL-GLYCAN BIOSYNTHESIS CLASS F PROTEIN-RELATED"/>
    <property type="match status" value="1"/>
</dbReference>
<dbReference type="Gene3D" id="3.40.50.720">
    <property type="entry name" value="NAD(P)-binding Rossmann-like Domain"/>
    <property type="match status" value="1"/>
</dbReference>
<name>A0A545TEJ0_9GAMM</name>
<dbReference type="Pfam" id="PF00106">
    <property type="entry name" value="adh_short"/>
    <property type="match status" value="1"/>
</dbReference>
<dbReference type="PRINTS" id="PR00080">
    <property type="entry name" value="SDRFAMILY"/>
</dbReference>
<dbReference type="SUPFAM" id="SSF51735">
    <property type="entry name" value="NAD(P)-binding Rossmann-fold domains"/>
    <property type="match status" value="1"/>
</dbReference>
<comment type="similarity">
    <text evidence="2">Belongs to the short-chain dehydrogenases/reductases (SDR) family.</text>
</comment>